<dbReference type="GO" id="GO:0019068">
    <property type="term" value="P:virion assembly"/>
    <property type="evidence" value="ECO:0007669"/>
    <property type="project" value="InterPro"/>
</dbReference>
<dbReference type="Pfam" id="PF05136">
    <property type="entry name" value="Phage_portal_2"/>
    <property type="match status" value="1"/>
</dbReference>
<evidence type="ECO:0000256" key="1">
    <source>
        <dbReference type="SAM" id="MobiDB-lite"/>
    </source>
</evidence>
<dbReference type="Proteomes" id="UP000284472">
    <property type="component" value="Unassembled WGS sequence"/>
</dbReference>
<reference evidence="2 3" key="1">
    <citation type="submission" date="2018-08" db="EMBL/GenBank/DDBJ databases">
        <title>A genome reference for cultivated species of the human gut microbiota.</title>
        <authorList>
            <person name="Zou Y."/>
            <person name="Xue W."/>
            <person name="Luo G."/>
        </authorList>
    </citation>
    <scope>NUCLEOTIDE SEQUENCE [LARGE SCALE GENOMIC DNA]</scope>
    <source>
        <strain evidence="2 3">AM32-6</strain>
    </source>
</reference>
<dbReference type="NCBIfam" id="TIGR01539">
    <property type="entry name" value="portal_lambda"/>
    <property type="match status" value="1"/>
</dbReference>
<name>A0A414DFT0_MEDGN</name>
<gene>
    <name evidence="2" type="ORF">DW812_01295</name>
</gene>
<feature type="region of interest" description="Disordered" evidence="1">
    <location>
        <begin position="482"/>
        <end position="518"/>
    </location>
</feature>
<dbReference type="GO" id="GO:0005198">
    <property type="term" value="F:structural molecule activity"/>
    <property type="evidence" value="ECO:0007669"/>
    <property type="project" value="InterPro"/>
</dbReference>
<comment type="caution">
    <text evidence="2">The sequence shown here is derived from an EMBL/GenBank/DDBJ whole genome shotgun (WGS) entry which is preliminary data.</text>
</comment>
<evidence type="ECO:0000313" key="3">
    <source>
        <dbReference type="Proteomes" id="UP000284472"/>
    </source>
</evidence>
<accession>A0A414DFT0</accession>
<feature type="compositionally biased region" description="Gly residues" evidence="1">
    <location>
        <begin position="509"/>
        <end position="518"/>
    </location>
</feature>
<evidence type="ECO:0000313" key="2">
    <source>
        <dbReference type="EMBL" id="RHD09414.1"/>
    </source>
</evidence>
<organism evidence="2 3">
    <name type="scientific">Mediterraneibacter gnavus</name>
    <name type="common">Ruminococcus gnavus</name>
    <dbReference type="NCBI Taxonomy" id="33038"/>
    <lineage>
        <taxon>Bacteria</taxon>
        <taxon>Bacillati</taxon>
        <taxon>Bacillota</taxon>
        <taxon>Clostridia</taxon>
        <taxon>Lachnospirales</taxon>
        <taxon>Lachnospiraceae</taxon>
        <taxon>Mediterraneibacter</taxon>
    </lineage>
</organism>
<proteinExistence type="predicted"/>
<dbReference type="InterPro" id="IPR006429">
    <property type="entry name" value="Phage_lambda_portal"/>
</dbReference>
<dbReference type="AlphaFoldDB" id="A0A414DFT0"/>
<protein>
    <submittedName>
        <fullName evidence="2">Phage portal protein</fullName>
    </submittedName>
</protein>
<sequence>MRTVNWLDAAIAFVSPEWGARRVAWRNELRNYDAGNDARLNAGWRVANYSAEATDRGNREYVRARARDLERNSDVMNSVLGAYKRNVVGTGFQLRSMTKKNAVNKELERLWKIWCKARNCDVTGQQSLNQILRMAVVRKKVDGGILFVKRYTRDGILPFSLQMLEVDELDSMHVMPEKNGNRVVGGIEYNTYNRPVGYWIRQYQIDGYTIGNPVYLKASDVIFYYTKKRPSQIREMSDMSPTVTRIRDVNEFITAVSVKERIAACLSVFIKKALPVSGIGRNGGASQDKANYDGKTLTPGMIKELNAGDEVQVVNPTGQAADATSFVKLQQRLVGAGQGISYEATSRDMSETNYSSARQGAIEDELTFAEEEEQILAVLDEIYETFVISCVLAGKVDIADFWERKEEYLQHEWIKQPKKWIDPVKESNATKTAMQTGQKTFKQIAAENGRDWQTQIDDMAEVLKYGQKKGIDLGGVVFGGKVQKKEENSTGQNDNGTDGGSEEKTPVKGGTGAEAGKK</sequence>
<dbReference type="EMBL" id="QSIR01000001">
    <property type="protein sequence ID" value="RHD09414.1"/>
    <property type="molecule type" value="Genomic_DNA"/>
</dbReference>